<dbReference type="SMR" id="Q9XU71"/>
<dbReference type="PaxDb" id="6239-T15D6.9"/>
<dbReference type="AGR" id="WB:WBGene00011783"/>
<accession>Q9XU71</accession>
<sequence>MKSIHPYWFKICCLVFIIFLFFFQKAKFERSSCFCKSRKSGKTYDFCYENPRNPESIGAKFNCNLLDTLEELGLISETERIPSLSSIINDESAVVFVSSTSDDHLHLSLKSYNSIREFYPHHKYILHGLNLSAAYIDKLPRNDENFEFRAFNTSTYPKFVSNWMTYNFKPLLMAQMLKEFPAVWWIDAHIGVVKPNIIGNLYEEIKTERLSDDYASVIAESLAPHSNFAVLNPKLLKFFPTSSLELLKQRTQVQAGLIFLARTRYTMKLFKWMVLCALTEDCMNPPGSQSICIFLHDWNKYYADCFRYDQSIINLLLVNDFTGIHKYYSEKLSSSFVRND</sequence>
<organism evidence="2 3">
    <name type="scientific">Caenorhabditis elegans</name>
    <dbReference type="NCBI Taxonomy" id="6239"/>
    <lineage>
        <taxon>Eukaryota</taxon>
        <taxon>Metazoa</taxon>
        <taxon>Ecdysozoa</taxon>
        <taxon>Nematoda</taxon>
        <taxon>Chromadorea</taxon>
        <taxon>Rhabditida</taxon>
        <taxon>Rhabditina</taxon>
        <taxon>Rhabditomorpha</taxon>
        <taxon>Rhabditoidea</taxon>
        <taxon>Rhabditidae</taxon>
        <taxon>Peloderinae</taxon>
        <taxon>Caenorhabditis</taxon>
    </lineage>
</organism>
<dbReference type="PIR" id="T24928">
    <property type="entry name" value="T24928"/>
</dbReference>
<dbReference type="AlphaFoldDB" id="Q9XU71"/>
<keyword evidence="1" id="KW-0732">Signal</keyword>
<dbReference type="FunCoup" id="Q9XU71">
    <property type="interactions" value="475"/>
</dbReference>
<dbReference type="PhylomeDB" id="Q9XU71"/>
<dbReference type="WormBase" id="T15D6.9">
    <property type="protein sequence ID" value="CE54050"/>
    <property type="gene ID" value="WBGene00011783"/>
</dbReference>
<dbReference type="EMBL" id="BX284601">
    <property type="protein sequence ID" value="CAB05619.2"/>
    <property type="molecule type" value="Genomic_DNA"/>
</dbReference>
<proteinExistence type="predicted"/>
<dbReference type="Proteomes" id="UP000001940">
    <property type="component" value="Chromosome I"/>
</dbReference>
<evidence type="ECO:0000256" key="1">
    <source>
        <dbReference type="SAM" id="SignalP"/>
    </source>
</evidence>
<dbReference type="PANTHER" id="PTHR31389">
    <property type="entry name" value="LD39211P"/>
    <property type="match status" value="1"/>
</dbReference>
<protein>
    <submittedName>
        <fullName evidence="2">Nucleotid_trans domain-containing protein</fullName>
    </submittedName>
</protein>
<dbReference type="InParanoid" id="Q9XU71"/>
<dbReference type="UCSC" id="T15D6.9">
    <property type="organism name" value="c. elegans"/>
</dbReference>
<feature type="signal peptide" evidence="1">
    <location>
        <begin position="1"/>
        <end position="28"/>
    </location>
</feature>
<feature type="chain" id="PRO_5024922965" evidence="1">
    <location>
        <begin position="29"/>
        <end position="340"/>
    </location>
</feature>
<dbReference type="InterPro" id="IPR012444">
    <property type="entry name" value="DUF1647"/>
</dbReference>
<name>Q9XU71_CAEEL</name>
<evidence type="ECO:0000313" key="2">
    <source>
        <dbReference type="EMBL" id="CAB05619.2"/>
    </source>
</evidence>
<reference evidence="2 3" key="1">
    <citation type="journal article" date="1998" name="Science">
        <title>Genome sequence of the nematode C. elegans: a platform for investigating biology.</title>
        <authorList>
            <consortium name="The C. elegans sequencing consortium"/>
            <person name="Sulson J.E."/>
            <person name="Waterston R."/>
        </authorList>
    </citation>
    <scope>NUCLEOTIDE SEQUENCE [LARGE SCALE GENOMIC DNA]</scope>
    <source>
        <strain evidence="2 3">Bristol N2</strain>
    </source>
</reference>
<dbReference type="PANTHER" id="PTHR31389:SF0">
    <property type="entry name" value="ALPHA-1,6-MANNOSYL-GLYCOPROTEIN 6-BETA-N-ACETYLGLUCOSAMINYLTRANSFERASE-RELATED"/>
    <property type="match status" value="1"/>
</dbReference>
<keyword evidence="3" id="KW-1185">Reference proteome</keyword>
<evidence type="ECO:0000313" key="4">
    <source>
        <dbReference type="WormBase" id="T15D6.9"/>
    </source>
</evidence>
<dbReference type="HOGENOM" id="CLU_042099_0_1_1"/>
<evidence type="ECO:0000313" key="3">
    <source>
        <dbReference type="Proteomes" id="UP000001940"/>
    </source>
</evidence>
<dbReference type="OrthoDB" id="10053392at2759"/>
<gene>
    <name evidence="2" type="ORF">CELE_T15D6.9</name>
    <name evidence="2 4" type="ORF">T15D6.9</name>
</gene>
<dbReference type="eggNOG" id="ENOG502SA4K">
    <property type="taxonomic scope" value="Eukaryota"/>
</dbReference>
<dbReference type="Pfam" id="PF07801">
    <property type="entry name" value="DUF1647"/>
    <property type="match status" value="1"/>
</dbReference>